<dbReference type="Proteomes" id="UP000886998">
    <property type="component" value="Unassembled WGS sequence"/>
</dbReference>
<sequence>MERQSRISSLVHKWYPMEAHGNAISTWTMLFSFVRGGGRADDLFQKTTPPGALLRKALAGLPQFRAPKQSGSEFESHLLHPARNNFTTTSKEKKFFEFSLAHS</sequence>
<dbReference type="AlphaFoldDB" id="A0A8X6XD34"/>
<evidence type="ECO:0000313" key="1">
    <source>
        <dbReference type="EMBL" id="GFY50294.1"/>
    </source>
</evidence>
<proteinExistence type="predicted"/>
<evidence type="ECO:0000313" key="2">
    <source>
        <dbReference type="Proteomes" id="UP000886998"/>
    </source>
</evidence>
<protein>
    <submittedName>
        <fullName evidence="1">Uncharacterized protein</fullName>
    </submittedName>
</protein>
<name>A0A8X6XD34_9ARAC</name>
<dbReference type="EMBL" id="BMAV01007384">
    <property type="protein sequence ID" value="GFY50294.1"/>
    <property type="molecule type" value="Genomic_DNA"/>
</dbReference>
<accession>A0A8X6XD34</accession>
<keyword evidence="2" id="KW-1185">Reference proteome</keyword>
<comment type="caution">
    <text evidence="1">The sequence shown here is derived from an EMBL/GenBank/DDBJ whole genome shotgun (WGS) entry which is preliminary data.</text>
</comment>
<gene>
    <name evidence="1" type="ORF">TNIN_416291</name>
</gene>
<organism evidence="1 2">
    <name type="scientific">Trichonephila inaurata madagascariensis</name>
    <dbReference type="NCBI Taxonomy" id="2747483"/>
    <lineage>
        <taxon>Eukaryota</taxon>
        <taxon>Metazoa</taxon>
        <taxon>Ecdysozoa</taxon>
        <taxon>Arthropoda</taxon>
        <taxon>Chelicerata</taxon>
        <taxon>Arachnida</taxon>
        <taxon>Araneae</taxon>
        <taxon>Araneomorphae</taxon>
        <taxon>Entelegynae</taxon>
        <taxon>Araneoidea</taxon>
        <taxon>Nephilidae</taxon>
        <taxon>Trichonephila</taxon>
        <taxon>Trichonephila inaurata</taxon>
    </lineage>
</organism>
<reference evidence="1" key="1">
    <citation type="submission" date="2020-08" db="EMBL/GenBank/DDBJ databases">
        <title>Multicomponent nature underlies the extraordinary mechanical properties of spider dragline silk.</title>
        <authorList>
            <person name="Kono N."/>
            <person name="Nakamura H."/>
            <person name="Mori M."/>
            <person name="Yoshida Y."/>
            <person name="Ohtoshi R."/>
            <person name="Malay A.D."/>
            <person name="Moran D.A.P."/>
            <person name="Tomita M."/>
            <person name="Numata K."/>
            <person name="Arakawa K."/>
        </authorList>
    </citation>
    <scope>NUCLEOTIDE SEQUENCE</scope>
</reference>